<dbReference type="GO" id="GO:0046677">
    <property type="term" value="P:response to antibiotic"/>
    <property type="evidence" value="ECO:0007669"/>
    <property type="project" value="InterPro"/>
</dbReference>
<dbReference type="InterPro" id="IPR012338">
    <property type="entry name" value="Beta-lactam/transpept-like"/>
</dbReference>
<gene>
    <name evidence="3" type="ORF">F8S09_06190</name>
</gene>
<dbReference type="EMBL" id="WBSL01000002">
    <property type="protein sequence ID" value="MPY66287.1"/>
    <property type="molecule type" value="Genomic_DNA"/>
</dbReference>
<proteinExistence type="predicted"/>
<dbReference type="SUPFAM" id="SSF56601">
    <property type="entry name" value="beta-lactamase/transpeptidase-like"/>
    <property type="match status" value="1"/>
</dbReference>
<dbReference type="PANTHER" id="PTHR35333">
    <property type="entry name" value="BETA-LACTAMASE"/>
    <property type="match status" value="1"/>
</dbReference>
<reference evidence="3 4" key="1">
    <citation type="submission" date="2019-10" db="EMBL/GenBank/DDBJ databases">
        <title>Deinococcus sp. isolated from soil.</title>
        <authorList>
            <person name="Li Y."/>
            <person name="Wang J."/>
        </authorList>
    </citation>
    <scope>NUCLEOTIDE SEQUENCE [LARGE SCALE GENOMIC DNA]</scope>
    <source>
        <strain evidence="3 4">SDU3-2</strain>
    </source>
</reference>
<evidence type="ECO:0000313" key="4">
    <source>
        <dbReference type="Proteomes" id="UP000484842"/>
    </source>
</evidence>
<sequence length="289" mass="31184">MAPSRMTSPDLWLADLRSRGYVGEVGLLVTDLAETELFALNPDRSFPAASTVKVPLLVQALEEAQAGRLDLSARVTMTAQDRVPGSGVLHELGAGLALTWQDVLTLMTVVSDNTATNLVIGRLGEGAVNAWLALRGLTHTHLIGKLQLPPERQNEAQRRGERNRTSAQDQVALLGRLVRGELLDPPHTELALSILTRQQFRDILGRHVPRDADGEPLYRVASKSGELRGVHHDVGVLFTPRPLVVALLSQGGLDPREHPDNRDVEALAGALWPLLALLGGVHGPHAGDI</sequence>
<comment type="caution">
    <text evidence="3">The sequence shown here is derived from an EMBL/GenBank/DDBJ whole genome shotgun (WGS) entry which is preliminary data.</text>
</comment>
<evidence type="ECO:0000256" key="1">
    <source>
        <dbReference type="SAM" id="MobiDB-lite"/>
    </source>
</evidence>
<keyword evidence="4" id="KW-1185">Reference proteome</keyword>
<feature type="compositionally biased region" description="Basic and acidic residues" evidence="1">
    <location>
        <begin position="152"/>
        <end position="164"/>
    </location>
</feature>
<dbReference type="Proteomes" id="UP000484842">
    <property type="component" value="Unassembled WGS sequence"/>
</dbReference>
<evidence type="ECO:0000259" key="2">
    <source>
        <dbReference type="Pfam" id="PF13354"/>
    </source>
</evidence>
<dbReference type="InterPro" id="IPR000871">
    <property type="entry name" value="Beta-lactam_class-A"/>
</dbReference>
<dbReference type="Gene3D" id="3.40.710.10">
    <property type="entry name" value="DD-peptidase/beta-lactamase superfamily"/>
    <property type="match status" value="1"/>
</dbReference>
<feature type="domain" description="Beta-lactamase class A catalytic" evidence="2">
    <location>
        <begin position="26"/>
        <end position="248"/>
    </location>
</feature>
<accession>A0A7X1NUZ3</accession>
<dbReference type="AlphaFoldDB" id="A0A7X1NUZ3"/>
<dbReference type="Pfam" id="PF13354">
    <property type="entry name" value="Beta-lactamase2"/>
    <property type="match status" value="1"/>
</dbReference>
<organism evidence="3 4">
    <name type="scientific">Deinococcus terrestris</name>
    <dbReference type="NCBI Taxonomy" id="2651870"/>
    <lineage>
        <taxon>Bacteria</taxon>
        <taxon>Thermotogati</taxon>
        <taxon>Deinococcota</taxon>
        <taxon>Deinococci</taxon>
        <taxon>Deinococcales</taxon>
        <taxon>Deinococcaceae</taxon>
        <taxon>Deinococcus</taxon>
    </lineage>
</organism>
<dbReference type="InterPro" id="IPR045155">
    <property type="entry name" value="Beta-lactam_cat"/>
</dbReference>
<dbReference type="PANTHER" id="PTHR35333:SF4">
    <property type="entry name" value="SLR0121 PROTEIN"/>
    <property type="match status" value="1"/>
</dbReference>
<evidence type="ECO:0000313" key="3">
    <source>
        <dbReference type="EMBL" id="MPY66287.1"/>
    </source>
</evidence>
<dbReference type="GO" id="GO:0030655">
    <property type="term" value="P:beta-lactam antibiotic catabolic process"/>
    <property type="evidence" value="ECO:0007669"/>
    <property type="project" value="InterPro"/>
</dbReference>
<protein>
    <submittedName>
        <fullName evidence="3">Serine hydrolase</fullName>
    </submittedName>
</protein>
<name>A0A7X1NUZ3_9DEIO</name>
<keyword evidence="3" id="KW-0378">Hydrolase</keyword>
<dbReference type="GO" id="GO:0008800">
    <property type="term" value="F:beta-lactamase activity"/>
    <property type="evidence" value="ECO:0007669"/>
    <property type="project" value="InterPro"/>
</dbReference>
<feature type="region of interest" description="Disordered" evidence="1">
    <location>
        <begin position="147"/>
        <end position="167"/>
    </location>
</feature>